<dbReference type="InterPro" id="IPR043063">
    <property type="entry name" value="Agglutinin-like_N_N2"/>
</dbReference>
<feature type="compositionally biased region" description="Polar residues" evidence="2">
    <location>
        <begin position="404"/>
        <end position="413"/>
    </location>
</feature>
<feature type="chain" id="PRO_5009236297" evidence="3">
    <location>
        <begin position="19"/>
        <end position="948"/>
    </location>
</feature>
<feature type="compositionally biased region" description="Low complexity" evidence="2">
    <location>
        <begin position="842"/>
        <end position="852"/>
    </location>
</feature>
<dbReference type="Proteomes" id="UP000189911">
    <property type="component" value="Chromosome E"/>
</dbReference>
<dbReference type="InterPro" id="IPR011252">
    <property type="entry name" value="Fibrogen-bd_dom1"/>
</dbReference>
<feature type="region of interest" description="Disordered" evidence="2">
    <location>
        <begin position="601"/>
        <end position="625"/>
    </location>
</feature>
<dbReference type="GO" id="GO:0098609">
    <property type="term" value="P:cell-cell adhesion"/>
    <property type="evidence" value="ECO:0007669"/>
    <property type="project" value="TreeGrafter"/>
</dbReference>
<dbReference type="OrthoDB" id="4036630at2759"/>
<feature type="signal peptide" evidence="3">
    <location>
        <begin position="1"/>
        <end position="18"/>
    </location>
</feature>
<feature type="region of interest" description="Disordered" evidence="2">
    <location>
        <begin position="842"/>
        <end position="867"/>
    </location>
</feature>
<keyword evidence="1" id="KW-0677">Repeat</keyword>
<gene>
    <name evidence="5" type="ORF">LANO_0E14840G</name>
</gene>
<evidence type="ECO:0000313" key="6">
    <source>
        <dbReference type="Proteomes" id="UP000189911"/>
    </source>
</evidence>
<evidence type="ECO:0000256" key="2">
    <source>
        <dbReference type="SAM" id="MobiDB-lite"/>
    </source>
</evidence>
<evidence type="ECO:0000313" key="5">
    <source>
        <dbReference type="EMBL" id="SCU96963.1"/>
    </source>
</evidence>
<dbReference type="EMBL" id="LT598451">
    <property type="protein sequence ID" value="SCU96963.1"/>
    <property type="molecule type" value="Genomic_DNA"/>
</dbReference>
<keyword evidence="3" id="KW-0732">Signal</keyword>
<dbReference type="Pfam" id="PF11766">
    <property type="entry name" value="Candida_ALS_N"/>
    <property type="match status" value="1"/>
</dbReference>
<dbReference type="InterPro" id="IPR033504">
    <property type="entry name" value="ALS"/>
</dbReference>
<dbReference type="GO" id="GO:0030445">
    <property type="term" value="C:yeast-form cell wall"/>
    <property type="evidence" value="ECO:0007669"/>
    <property type="project" value="TreeGrafter"/>
</dbReference>
<organism evidence="5 6">
    <name type="scientific">Lachancea nothofagi CBS 11611</name>
    <dbReference type="NCBI Taxonomy" id="1266666"/>
    <lineage>
        <taxon>Eukaryota</taxon>
        <taxon>Fungi</taxon>
        <taxon>Dikarya</taxon>
        <taxon>Ascomycota</taxon>
        <taxon>Saccharomycotina</taxon>
        <taxon>Saccharomycetes</taxon>
        <taxon>Saccharomycetales</taxon>
        <taxon>Saccharomycetaceae</taxon>
        <taxon>Lachancea</taxon>
    </lineage>
</organism>
<evidence type="ECO:0000259" key="4">
    <source>
        <dbReference type="SMART" id="SM01056"/>
    </source>
</evidence>
<dbReference type="Gene3D" id="2.60.40.2430">
    <property type="entry name" value="Agglutinin-like protein, N-terminal domain, N2 subdomain"/>
    <property type="match status" value="1"/>
</dbReference>
<accession>A0A1G4K0D4</accession>
<evidence type="ECO:0000256" key="3">
    <source>
        <dbReference type="SAM" id="SignalP"/>
    </source>
</evidence>
<evidence type="ECO:0000256" key="1">
    <source>
        <dbReference type="ARBA" id="ARBA00022737"/>
    </source>
</evidence>
<dbReference type="GO" id="GO:0030448">
    <property type="term" value="P:hyphal growth"/>
    <property type="evidence" value="ECO:0007669"/>
    <property type="project" value="TreeGrafter"/>
</dbReference>
<dbReference type="SMART" id="SM01056">
    <property type="entry name" value="Candida_ALS_N"/>
    <property type="match status" value="1"/>
</dbReference>
<dbReference type="PANTHER" id="PTHR33793:SF2">
    <property type="entry name" value="AGGLUTININ-LIKE PROTEIN 6"/>
    <property type="match status" value="1"/>
</dbReference>
<dbReference type="GO" id="GO:1903561">
    <property type="term" value="C:extracellular vesicle"/>
    <property type="evidence" value="ECO:0007669"/>
    <property type="project" value="TreeGrafter"/>
</dbReference>
<feature type="region of interest" description="Disordered" evidence="2">
    <location>
        <begin position="396"/>
        <end position="416"/>
    </location>
</feature>
<sequence length="948" mass="98470">MFDLIALLSLLLLGTALAIQISTISFSDLSIESLSSQKLPQKIWKLSFNFKLEAANTVSQDDYFLLNLPHVYRIKFGDNNDYQYITMADGSQAFRCYASQQAAYKFEDTILRCDAVTNLTFFSSLTGSLTVGIVFSNGGSSYQYELSNAKYFAGGQQTIDFGNGMSASTNFGSAPAFDGYYYEGHTTTYGTMESYYLGFTCPDGYILGGSQIIDYNPDGATGGFDCASAQVQVAEDFNDWFFPTSFQEFEGDFFCNGATLSLSFEKIDPSYRIWVNNLQSLDDSASRVVHSVSLDYTCTNTMSNKTYTTTANQSPVFVIKDGTFTGNGTATGYANSISTTTTTTTTVWTESYTTTTTGSIGSGATVVTIHIDFPSSLTNSSLSVVSSSLSTISGLSVVPSSPSTRSVAGSSQPLSSLFKSTTTSTVESCSDRACSLLRSSSSASSSSLPSALTANSSTTIISSLTSASPMSLPASMATPCSTFISSFVSSLKPTTPSISMTLTSSSSSHDSKNTNRASSASNSAFPSSNSNSSVFTASCSDSFCSSSTLSLVSSTPRAPLHTEATTTHTLTSCSNGIHSSSKATSSVSSIATMSSLSVSHPGLSSLSSQTSSSRSSSSHPSELNPNSFTSSIFSFTSSSSRSSSMSTSSTPDRSSTTLVKLPSGSSLMSGLSSSPAASSMLLLVQSSPVSLDTTSSIPSSTLTVPSTPASANLSAGTYQPSVSAGNSAALVSSSGYTSSGQQSSVLTESLSSTTVPPSQIRTQPLPSIELSSSSLYNTKRLDSAPAVIIPSTSITSSSSLATSIQTTALPVSEAGTLSARNTTIDGTATVSVNMTMVSSSLSRPSSVSLPVSAPKGAVPDSTSTSTPECAATSRFLGTVAASENSFSTTLSTIPQHINGYTSSNGQAVSSSLSLYLIPYQSTYEGSGSRRSAEGVSITLLTMMLYLLV</sequence>
<dbReference type="GO" id="GO:0009986">
    <property type="term" value="C:cell surface"/>
    <property type="evidence" value="ECO:0007669"/>
    <property type="project" value="TreeGrafter"/>
</dbReference>
<name>A0A1G4K0D4_9SACH</name>
<dbReference type="PANTHER" id="PTHR33793">
    <property type="entry name" value="ALPHA-AGGLUTININ"/>
    <property type="match status" value="1"/>
</dbReference>
<keyword evidence="6" id="KW-1185">Reference proteome</keyword>
<dbReference type="Gene3D" id="2.60.40.1280">
    <property type="match status" value="1"/>
</dbReference>
<dbReference type="InterPro" id="IPR024672">
    <property type="entry name" value="Agglutinin-like_N"/>
</dbReference>
<feature type="region of interest" description="Disordered" evidence="2">
    <location>
        <begin position="498"/>
        <end position="528"/>
    </location>
</feature>
<protein>
    <submittedName>
        <fullName evidence="5">LANO_0E14840g1_1</fullName>
    </submittedName>
</protein>
<dbReference type="GO" id="GO:0030446">
    <property type="term" value="C:hyphal cell wall"/>
    <property type="evidence" value="ECO:0007669"/>
    <property type="project" value="TreeGrafter"/>
</dbReference>
<reference evidence="6" key="1">
    <citation type="submission" date="2016-03" db="EMBL/GenBank/DDBJ databases">
        <authorList>
            <person name="Devillers Hugo."/>
        </authorList>
    </citation>
    <scope>NUCLEOTIDE SEQUENCE [LARGE SCALE GENOMIC DNA]</scope>
</reference>
<feature type="region of interest" description="Disordered" evidence="2">
    <location>
        <begin position="637"/>
        <end position="670"/>
    </location>
</feature>
<proteinExistence type="predicted"/>
<dbReference type="AlphaFoldDB" id="A0A1G4K0D4"/>
<feature type="domain" description="Agglutinin-like protein N-terminal" evidence="4">
    <location>
        <begin position="49"/>
        <end position="298"/>
    </location>
</feature>